<evidence type="ECO:0000313" key="16">
    <source>
        <dbReference type="Proteomes" id="UP000189452"/>
    </source>
</evidence>
<evidence type="ECO:0000313" key="11">
    <source>
        <dbReference type="EMBL" id="MBP0684341.1"/>
    </source>
</evidence>
<evidence type="ECO:0000256" key="4">
    <source>
        <dbReference type="ARBA" id="ARBA00022722"/>
    </source>
</evidence>
<reference evidence="13 17" key="3">
    <citation type="journal article" date="2017" name="N. Engl. J. Med.">
        <title>Transmission of Extensively Drug-Resistant Tuberculosis in South Africa.</title>
        <authorList>
            <person name="Shah N.S."/>
            <person name="Auld S.C."/>
            <person name="Brust J.C."/>
            <person name="Mathema B."/>
            <person name="Ismail N."/>
            <person name="Moodley P."/>
            <person name="Mlisana K."/>
            <person name="Allana S."/>
            <person name="Campbell A."/>
            <person name="Mthiyane T."/>
            <person name="Morris N."/>
            <person name="Mpangase P."/>
            <person name="van der Meulen H."/>
            <person name="Omar S.V."/>
            <person name="Brown T.S."/>
            <person name="Narechania A."/>
            <person name="Shaskina E."/>
            <person name="Kapwata T."/>
            <person name="Kreiswirth B."/>
            <person name="Gandhi N.R."/>
        </authorList>
    </citation>
    <scope>NUCLEOTIDE SEQUENCE [LARGE SCALE GENOMIC DNA]</scope>
    <source>
        <strain evidence="13 17">32301_S10</strain>
    </source>
</reference>
<dbReference type="RefSeq" id="WP_003410075.1">
    <property type="nucleotide sequence ID" value="NZ_AP017901.1"/>
</dbReference>
<feature type="domain" description="PIN" evidence="9">
    <location>
        <begin position="1"/>
        <end position="120"/>
    </location>
</feature>
<dbReference type="PANTHER" id="PTHR42740">
    <property type="entry name" value="RIBONUCLEASE VAPC3"/>
    <property type="match status" value="1"/>
</dbReference>
<evidence type="ECO:0000313" key="17">
    <source>
        <dbReference type="Proteomes" id="UP000256381"/>
    </source>
</evidence>
<reference evidence="10 15" key="1">
    <citation type="submission" date="2015-03" db="EMBL/GenBank/DDBJ databases">
        <authorList>
            <consortium name="Pathogen Informatics"/>
            <person name="Murphy D."/>
        </authorList>
    </citation>
    <scope>NUCLEOTIDE SEQUENCE [LARGE SCALE GENOMIC DNA]</scope>
    <source>
        <strain evidence="10 15">0268S</strain>
    </source>
</reference>
<keyword evidence="5 8" id="KW-0479">Metal-binding</keyword>
<dbReference type="SMR" id="A0A045IVP8"/>
<dbReference type="OMA" id="WIEYLRA"/>
<evidence type="ECO:0000256" key="8">
    <source>
        <dbReference type="HAMAP-Rule" id="MF_00265"/>
    </source>
</evidence>
<sequence>MIVDTSVWIAYLSTSESLASRWLADRIAADSTVIVPEVVMMELLIGKTDEDTAALRRRLLQRFAIEPLAPVRDAEDAAAIHRRCRRGGDTVRSLIDCQVAAMALRIGVAVAHRDRDYEAIRTHCGLRTEPLF</sequence>
<reference evidence="12 16" key="2">
    <citation type="submission" date="2016-04" db="EMBL/GenBank/DDBJ databases">
        <authorList>
            <person name="Bigi M."/>
            <person name="Bigi F."/>
            <person name="Soria M.A."/>
        </authorList>
    </citation>
    <scope>NUCLEOTIDE SEQUENCE [LARGE SCALE GENOMIC DNA]</scope>
    <source>
        <strain evidence="12 16">6548</strain>
    </source>
</reference>
<evidence type="ECO:0000313" key="10">
    <source>
        <dbReference type="EMBL" id="CLW58072.1"/>
    </source>
</evidence>
<keyword evidence="4 8" id="KW-0540">Nuclease</keyword>
<dbReference type="SUPFAM" id="SSF88723">
    <property type="entry name" value="PIN domain-like"/>
    <property type="match status" value="1"/>
</dbReference>
<dbReference type="PANTHER" id="PTHR42740:SF1">
    <property type="entry name" value="RIBONUCLEASE VAPC3"/>
    <property type="match status" value="1"/>
</dbReference>
<evidence type="ECO:0000256" key="3">
    <source>
        <dbReference type="ARBA" id="ARBA00022649"/>
    </source>
</evidence>
<comment type="similarity">
    <text evidence="8">Belongs to the PINc/VapC protein family.</text>
</comment>
<evidence type="ECO:0000256" key="1">
    <source>
        <dbReference type="ARBA" id="ARBA00001936"/>
    </source>
</evidence>
<keyword evidence="7 8" id="KW-0460">Magnesium</keyword>
<comment type="cofactor">
    <cofactor evidence="2 8">
        <name>Mg(2+)</name>
        <dbReference type="ChEBI" id="CHEBI:18420"/>
    </cofactor>
</comment>
<evidence type="ECO:0000256" key="5">
    <source>
        <dbReference type="ARBA" id="ARBA00022723"/>
    </source>
</evidence>
<dbReference type="EC" id="3.1.-.-" evidence="8"/>
<dbReference type="InterPro" id="IPR002716">
    <property type="entry name" value="PIN_dom"/>
</dbReference>
<dbReference type="GO" id="GO:0016787">
    <property type="term" value="F:hydrolase activity"/>
    <property type="evidence" value="ECO:0007669"/>
    <property type="project" value="UniProtKB-KW"/>
</dbReference>
<feature type="binding site" evidence="8">
    <location>
        <position position="96"/>
    </location>
    <ligand>
        <name>Mg(2+)</name>
        <dbReference type="ChEBI" id="CHEBI:18420"/>
    </ligand>
</feature>
<evidence type="ECO:0000313" key="14">
    <source>
        <dbReference type="EMBL" id="VCU50292.1"/>
    </source>
</evidence>
<evidence type="ECO:0000256" key="6">
    <source>
        <dbReference type="ARBA" id="ARBA00022801"/>
    </source>
</evidence>
<dbReference type="GO" id="GO:0090729">
    <property type="term" value="F:toxin activity"/>
    <property type="evidence" value="ECO:0007669"/>
    <property type="project" value="UniProtKB-KW"/>
</dbReference>
<gene>
    <name evidence="14" type="primary">vapC15</name>
    <name evidence="8" type="synonym">vapC</name>
    <name evidence="12" type="ORF">A4S10_02120</name>
    <name evidence="14" type="ORF">DKC2_2131</name>
    <name evidence="13" type="ORF">DSJ38_15100</name>
    <name evidence="10" type="ORF">ERS094118_02860</name>
    <name evidence="11" type="ORF">J8J21_14715</name>
</gene>
<organism evidence="10 15">
    <name type="scientific">Mycobacterium tuberculosis</name>
    <dbReference type="NCBI Taxonomy" id="1773"/>
    <lineage>
        <taxon>Bacteria</taxon>
        <taxon>Bacillati</taxon>
        <taxon>Actinomycetota</taxon>
        <taxon>Actinomycetes</taxon>
        <taxon>Mycobacteriales</taxon>
        <taxon>Mycobacteriaceae</taxon>
        <taxon>Mycobacterium</taxon>
        <taxon>Mycobacterium tuberculosis complex</taxon>
    </lineage>
</organism>
<dbReference type="InterPro" id="IPR029060">
    <property type="entry name" value="PIN-like_dom_sf"/>
</dbReference>
<dbReference type="Proteomes" id="UP000671119">
    <property type="component" value="Unassembled WGS sequence"/>
</dbReference>
<dbReference type="HAMAP" id="MF_00265">
    <property type="entry name" value="VapC_Nob1"/>
    <property type="match status" value="1"/>
</dbReference>
<evidence type="ECO:0000313" key="15">
    <source>
        <dbReference type="Proteomes" id="UP000050139"/>
    </source>
</evidence>
<evidence type="ECO:0000256" key="7">
    <source>
        <dbReference type="ARBA" id="ARBA00022842"/>
    </source>
</evidence>
<dbReference type="EMBL" id="LWDQ01000001">
    <property type="protein sequence ID" value="OMH59949.1"/>
    <property type="molecule type" value="Genomic_DNA"/>
</dbReference>
<dbReference type="EMBL" id="COPH01000022">
    <property type="protein sequence ID" value="CLW58072.1"/>
    <property type="molecule type" value="Genomic_DNA"/>
</dbReference>
<dbReference type="InterPro" id="IPR051749">
    <property type="entry name" value="PINc/VapC_TA_RNase"/>
</dbReference>
<dbReference type="CDD" id="cd18756">
    <property type="entry name" value="PIN_MtVapC15-VapC11-like"/>
    <property type="match status" value="1"/>
</dbReference>
<dbReference type="Gene3D" id="3.40.50.1010">
    <property type="entry name" value="5'-nuclease"/>
    <property type="match status" value="1"/>
</dbReference>
<evidence type="ECO:0000313" key="18">
    <source>
        <dbReference type="Proteomes" id="UP000300237"/>
    </source>
</evidence>
<comment type="function">
    <text evidence="8">Toxic component of a toxin-antitoxin (TA) system. An RNase.</text>
</comment>
<proteinExistence type="inferred from homology"/>
<dbReference type="Proteomes" id="UP000189452">
    <property type="component" value="Chromosome"/>
</dbReference>
<keyword evidence="6 8" id="KW-0378">Hydrolase</keyword>
<dbReference type="Proteomes" id="UP000256381">
    <property type="component" value="Unassembled WGS sequence"/>
</dbReference>
<dbReference type="Proteomes" id="UP000300237">
    <property type="component" value="Chromosome"/>
</dbReference>
<accession>A0A045IVP8</accession>
<dbReference type="EMBL" id="QTBD01000169">
    <property type="protein sequence ID" value="REQ50333.1"/>
    <property type="molecule type" value="Genomic_DNA"/>
</dbReference>
<keyword evidence="8" id="KW-0800">Toxin</keyword>
<dbReference type="EMBL" id="JAGIZI010000024">
    <property type="protein sequence ID" value="MBP0684341.1"/>
    <property type="molecule type" value="Genomic_DNA"/>
</dbReference>
<dbReference type="InterPro" id="IPR022907">
    <property type="entry name" value="VapC_family"/>
</dbReference>
<dbReference type="FunFam" id="3.40.50.1010:FF:000073">
    <property type="entry name" value="Ribonuclease VapC"/>
    <property type="match status" value="1"/>
</dbReference>
<reference evidence="13" key="5">
    <citation type="submission" date="2018-07" db="EMBL/GenBank/DDBJ databases">
        <authorList>
            <person name="Shah S."/>
            <person name="Brown T."/>
            <person name="Auld S."/>
            <person name="Bratton K."/>
            <person name="Narechania A."/>
            <person name="Mathema B."/>
            <person name="Gandhi N."/>
        </authorList>
    </citation>
    <scope>NUCLEOTIDE SEQUENCE</scope>
    <source>
        <strain evidence="13">32301_S10</strain>
    </source>
</reference>
<keyword evidence="3 8" id="KW-1277">Toxin-antitoxin system</keyword>
<evidence type="ECO:0000313" key="13">
    <source>
        <dbReference type="EMBL" id="REQ50333.1"/>
    </source>
</evidence>
<evidence type="ECO:0000313" key="12">
    <source>
        <dbReference type="EMBL" id="OMH59949.1"/>
    </source>
</evidence>
<evidence type="ECO:0000313" key="19">
    <source>
        <dbReference type="Proteomes" id="UP000671119"/>
    </source>
</evidence>
<evidence type="ECO:0000259" key="9">
    <source>
        <dbReference type="Pfam" id="PF01850"/>
    </source>
</evidence>
<dbReference type="Pfam" id="PF01850">
    <property type="entry name" value="PIN"/>
    <property type="match status" value="1"/>
</dbReference>
<dbReference type="Proteomes" id="UP000050139">
    <property type="component" value="Unassembled WGS sequence"/>
</dbReference>
<evidence type="ECO:0000256" key="2">
    <source>
        <dbReference type="ARBA" id="ARBA00001946"/>
    </source>
</evidence>
<protein>
    <recommendedName>
        <fullName evidence="8">Ribonuclease VapC</fullName>
        <shortName evidence="8">RNase VapC</shortName>
        <ecNumber evidence="8">3.1.-.-</ecNumber>
    </recommendedName>
    <alternativeName>
        <fullName evidence="8">Toxin VapC</fullName>
    </alternativeName>
</protein>
<reference evidence="12 16" key="4">
    <citation type="submission" date="2017-02" db="EMBL/GenBank/DDBJ databases">
        <title>Protein polymorphisms may explain contrasting epidemiological fitness of two variants of a multidrug-resistant Mycobacterium tuberculosis strain.</title>
        <authorList>
            <person name="Bigi M.M."/>
            <person name="Lopez B."/>
            <person name="Blanco F.C."/>
            <person name="Sasiain M.C."/>
            <person name="De La Barrera S."/>
            <person name="Ritacco V."/>
            <person name="Bigi F."/>
            <person name="Soria M.A."/>
        </authorList>
    </citation>
    <scope>NUCLEOTIDE SEQUENCE [LARGE SCALE GENOMIC DNA]</scope>
    <source>
        <strain evidence="12 16">6548</strain>
    </source>
</reference>
<dbReference type="GO" id="GO:0000287">
    <property type="term" value="F:magnesium ion binding"/>
    <property type="evidence" value="ECO:0007669"/>
    <property type="project" value="UniProtKB-UniRule"/>
</dbReference>
<reference evidence="14 18" key="6">
    <citation type="submission" date="2018-08" db="EMBL/GenBank/DDBJ databases">
        <authorList>
            <person name="Fokvardsen B D."/>
            <person name="Norman A."/>
        </authorList>
    </citation>
    <scope>NUCLEOTIDE SEQUENCE [LARGE SCALE GENOMIC DNA]</scope>
    <source>
        <strain evidence="14 18">DKC2</strain>
    </source>
</reference>
<feature type="binding site" evidence="8">
    <location>
        <position position="4"/>
    </location>
    <ligand>
        <name>Mg(2+)</name>
        <dbReference type="ChEBI" id="CHEBI:18420"/>
    </ligand>
</feature>
<dbReference type="AlphaFoldDB" id="A0A045IVP8"/>
<comment type="cofactor">
    <cofactor evidence="1">
        <name>Mn(2+)</name>
        <dbReference type="ChEBI" id="CHEBI:29035"/>
    </cofactor>
</comment>
<name>A0A045IVP8_MYCTX</name>
<reference evidence="11 19" key="7">
    <citation type="submission" date="2021-03" db="EMBL/GenBank/DDBJ databases">
        <title>Whole Genome Sequencing of Mycobacterium tuberculosis clinical isolates from Arunachal Pradesh, India.</title>
        <authorList>
            <person name="Singh S."/>
            <person name="Mudliar S.R."/>
            <person name="Kulsum U."/>
            <person name="Rufai S.B."/>
            <person name="Singh P.K."/>
            <person name="Umpo M."/>
            <person name="Nyori M."/>
        </authorList>
    </citation>
    <scope>NUCLEOTIDE SEQUENCE [LARGE SCALE GENOMIC DNA]</scope>
    <source>
        <strain evidence="11 19">OMICS/BPL/0142/20/SP</strain>
    </source>
</reference>
<dbReference type="GO" id="GO:0004540">
    <property type="term" value="F:RNA nuclease activity"/>
    <property type="evidence" value="ECO:0007669"/>
    <property type="project" value="InterPro"/>
</dbReference>
<dbReference type="EMBL" id="LR027516">
    <property type="protein sequence ID" value="VCU50292.1"/>
    <property type="molecule type" value="Genomic_DNA"/>
</dbReference>